<evidence type="ECO:0000313" key="1">
    <source>
        <dbReference type="EMBL" id="CAD0202083.1"/>
    </source>
</evidence>
<dbReference type="Proteomes" id="UP001154114">
    <property type="component" value="Chromosome 16"/>
</dbReference>
<name>A0A9N8KY19_CHRIL</name>
<gene>
    <name evidence="1" type="ORF">CINC_LOCUS3749</name>
</gene>
<keyword evidence="2" id="KW-1185">Reference proteome</keyword>
<evidence type="ECO:0000313" key="2">
    <source>
        <dbReference type="Proteomes" id="UP001154114"/>
    </source>
</evidence>
<organism evidence="1 2">
    <name type="scientific">Chrysodeixis includens</name>
    <name type="common">Soybean looper</name>
    <name type="synonym">Pseudoplusia includens</name>
    <dbReference type="NCBI Taxonomy" id="689277"/>
    <lineage>
        <taxon>Eukaryota</taxon>
        <taxon>Metazoa</taxon>
        <taxon>Ecdysozoa</taxon>
        <taxon>Arthropoda</taxon>
        <taxon>Hexapoda</taxon>
        <taxon>Insecta</taxon>
        <taxon>Pterygota</taxon>
        <taxon>Neoptera</taxon>
        <taxon>Endopterygota</taxon>
        <taxon>Lepidoptera</taxon>
        <taxon>Glossata</taxon>
        <taxon>Ditrysia</taxon>
        <taxon>Noctuoidea</taxon>
        <taxon>Noctuidae</taxon>
        <taxon>Plusiinae</taxon>
        <taxon>Chrysodeixis</taxon>
    </lineage>
</organism>
<reference evidence="1" key="1">
    <citation type="submission" date="2021-12" db="EMBL/GenBank/DDBJ databases">
        <authorList>
            <person name="King R."/>
        </authorList>
    </citation>
    <scope>NUCLEOTIDE SEQUENCE</scope>
</reference>
<protein>
    <submittedName>
        <fullName evidence="1">Uncharacterized protein</fullName>
    </submittedName>
</protein>
<sequence length="86" mass="10329">MIMVSACYHKLRGNWLSWYGHFMRTKEDHVVRKVLEMNVDGYRERGRLKKRWMNCVKDDMAAKSVTCEATSDRNMWKKRTCCADHK</sequence>
<dbReference type="AlphaFoldDB" id="A0A9N8KY19"/>
<dbReference type="EMBL" id="LR824019">
    <property type="protein sequence ID" value="CAD0202083.1"/>
    <property type="molecule type" value="Genomic_DNA"/>
</dbReference>
<proteinExistence type="predicted"/>
<accession>A0A9N8KY19</accession>
<dbReference type="OrthoDB" id="424543at2759"/>